<gene>
    <name evidence="2" type="ORF">U9M48_011596</name>
</gene>
<dbReference type="AlphaFoldDB" id="A0AAQ3SW56"/>
<proteinExistence type="predicted"/>
<accession>A0AAQ3SW56</accession>
<evidence type="ECO:0000256" key="1">
    <source>
        <dbReference type="SAM" id="MobiDB-lite"/>
    </source>
</evidence>
<name>A0AAQ3SW56_PASNO</name>
<dbReference type="PANTHER" id="PTHR10775">
    <property type="entry name" value="OS08G0208400 PROTEIN"/>
    <property type="match status" value="1"/>
</dbReference>
<sequence>MAGAPPRLAAARPARLTPLDQPVPVLARPLSSTGNGQCPSPRSVPAEPADLARSPSTRWSRRDSSIPLFEHDNGGRLLNKFEIAKDLVEYGFTPDYETWTFHGEKETRVEVEREADDNSASVDRMDEMLKALQPEFGLNSEDPSTKEVEEFFKLLKDSEEPLHEHTKVSVLAFVTRLIAIKSKYFFSNNCFNDLLQLIRDVVPQPNKLPKDMHHCKRLTKSLGMGYEKLDMCTDGCMIFWGDHKDEKMCLNCGKGTYVEVVNEDGEKVTTDVAHKQLRSFPLAPRFKRLLLSHKTAEAMRGEKDAFRKDTVCYEEPPKRLSGQEIADQLASLKLNEEKTAYEGFGKEHNWTHISGIWDLPYAKALKLPHNIDVMHQERNVAESVISMCMDFSDKTKDNVKARKDLAKICNRPTLELTASGGKPRAPFCLKPQERKEVLKWMKN</sequence>
<dbReference type="PANTHER" id="PTHR10775:SF185">
    <property type="entry name" value="OS08G0208400 PROTEIN"/>
    <property type="match status" value="1"/>
</dbReference>
<feature type="region of interest" description="Disordered" evidence="1">
    <location>
        <begin position="1"/>
        <end position="61"/>
    </location>
</feature>
<evidence type="ECO:0000313" key="2">
    <source>
        <dbReference type="EMBL" id="WVZ61777.1"/>
    </source>
</evidence>
<reference evidence="2 3" key="1">
    <citation type="submission" date="2024-02" db="EMBL/GenBank/DDBJ databases">
        <title>High-quality chromosome-scale genome assembly of Pensacola bahiagrass (Paspalum notatum Flugge var. saurae).</title>
        <authorList>
            <person name="Vega J.M."/>
            <person name="Podio M."/>
            <person name="Orjuela J."/>
            <person name="Siena L.A."/>
            <person name="Pessino S.C."/>
            <person name="Combes M.C."/>
            <person name="Mariac C."/>
            <person name="Albertini E."/>
            <person name="Pupilli F."/>
            <person name="Ortiz J.P.A."/>
            <person name="Leblanc O."/>
        </authorList>
    </citation>
    <scope>NUCLEOTIDE SEQUENCE [LARGE SCALE GENOMIC DNA]</scope>
    <source>
        <strain evidence="2">R1</strain>
        <tissue evidence="2">Leaf</tissue>
    </source>
</reference>
<organism evidence="2 3">
    <name type="scientific">Paspalum notatum var. saurae</name>
    <dbReference type="NCBI Taxonomy" id="547442"/>
    <lineage>
        <taxon>Eukaryota</taxon>
        <taxon>Viridiplantae</taxon>
        <taxon>Streptophyta</taxon>
        <taxon>Embryophyta</taxon>
        <taxon>Tracheophyta</taxon>
        <taxon>Spermatophyta</taxon>
        <taxon>Magnoliopsida</taxon>
        <taxon>Liliopsida</taxon>
        <taxon>Poales</taxon>
        <taxon>Poaceae</taxon>
        <taxon>PACMAD clade</taxon>
        <taxon>Panicoideae</taxon>
        <taxon>Andropogonodae</taxon>
        <taxon>Paspaleae</taxon>
        <taxon>Paspalinae</taxon>
        <taxon>Paspalum</taxon>
    </lineage>
</organism>
<feature type="compositionally biased region" description="Polar residues" evidence="1">
    <location>
        <begin position="30"/>
        <end position="40"/>
    </location>
</feature>
<feature type="compositionally biased region" description="Low complexity" evidence="1">
    <location>
        <begin position="1"/>
        <end position="19"/>
    </location>
</feature>
<evidence type="ECO:0000313" key="3">
    <source>
        <dbReference type="Proteomes" id="UP001341281"/>
    </source>
</evidence>
<dbReference type="Proteomes" id="UP001341281">
    <property type="component" value="Chromosome 03"/>
</dbReference>
<keyword evidence="3" id="KW-1185">Reference proteome</keyword>
<dbReference type="EMBL" id="CP144747">
    <property type="protein sequence ID" value="WVZ61777.1"/>
    <property type="molecule type" value="Genomic_DNA"/>
</dbReference>
<protein>
    <submittedName>
        <fullName evidence="2">Uncharacterized protein</fullName>
    </submittedName>
</protein>